<dbReference type="Proteomes" id="UP001497644">
    <property type="component" value="Chromosome 7"/>
</dbReference>
<reference evidence="1" key="1">
    <citation type="submission" date="2024-04" db="EMBL/GenBank/DDBJ databases">
        <authorList>
            <consortium name="Molecular Ecology Group"/>
        </authorList>
    </citation>
    <scope>NUCLEOTIDE SEQUENCE</scope>
</reference>
<protein>
    <submittedName>
        <fullName evidence="1">Uncharacterized protein</fullName>
    </submittedName>
</protein>
<evidence type="ECO:0000313" key="1">
    <source>
        <dbReference type="EMBL" id="CAL1686741.1"/>
    </source>
</evidence>
<proteinExistence type="predicted"/>
<evidence type="ECO:0000313" key="2">
    <source>
        <dbReference type="Proteomes" id="UP001497644"/>
    </source>
</evidence>
<organism evidence="1 2">
    <name type="scientific">Lasius platythorax</name>
    <dbReference type="NCBI Taxonomy" id="488582"/>
    <lineage>
        <taxon>Eukaryota</taxon>
        <taxon>Metazoa</taxon>
        <taxon>Ecdysozoa</taxon>
        <taxon>Arthropoda</taxon>
        <taxon>Hexapoda</taxon>
        <taxon>Insecta</taxon>
        <taxon>Pterygota</taxon>
        <taxon>Neoptera</taxon>
        <taxon>Endopterygota</taxon>
        <taxon>Hymenoptera</taxon>
        <taxon>Apocrita</taxon>
        <taxon>Aculeata</taxon>
        <taxon>Formicoidea</taxon>
        <taxon>Formicidae</taxon>
        <taxon>Formicinae</taxon>
        <taxon>Lasius</taxon>
        <taxon>Lasius</taxon>
    </lineage>
</organism>
<sequence length="78" mass="9025">MTHACALLFLLREEKAFPSLKEDGSLYPSSSAILCNFWCCIRTQRVTAQERKRVEESFVLRKRYGSAREEHLLCGTSR</sequence>
<dbReference type="AlphaFoldDB" id="A0AAV2P4M2"/>
<dbReference type="EMBL" id="OZ034830">
    <property type="protein sequence ID" value="CAL1686741.1"/>
    <property type="molecule type" value="Genomic_DNA"/>
</dbReference>
<accession>A0AAV2P4M2</accession>
<gene>
    <name evidence="1" type="ORF">LPLAT_LOCUS12077</name>
</gene>
<name>A0AAV2P4M2_9HYME</name>
<keyword evidence="2" id="KW-1185">Reference proteome</keyword>